<comment type="caution">
    <text evidence="1">The sequence shown here is derived from an EMBL/GenBank/DDBJ whole genome shotgun (WGS) entry which is preliminary data.</text>
</comment>
<dbReference type="GO" id="GO:0000287">
    <property type="term" value="F:magnesium ion binding"/>
    <property type="evidence" value="ECO:0007669"/>
    <property type="project" value="TreeGrafter"/>
</dbReference>
<dbReference type="RefSeq" id="WP_343055308.1">
    <property type="nucleotide sequence ID" value="NZ_JACIJK010000009.1"/>
</dbReference>
<dbReference type="PANTHER" id="PTHR10000:SF8">
    <property type="entry name" value="HAD SUPERFAMILY HYDROLASE-LIKE, TYPE 3"/>
    <property type="match status" value="1"/>
</dbReference>
<dbReference type="Gene3D" id="3.40.50.1000">
    <property type="entry name" value="HAD superfamily/HAD-like"/>
    <property type="match status" value="1"/>
</dbReference>
<dbReference type="Gene3D" id="3.30.1240.10">
    <property type="match status" value="1"/>
</dbReference>
<dbReference type="NCBIfam" id="TIGR01484">
    <property type="entry name" value="HAD-SF-IIB"/>
    <property type="match status" value="1"/>
</dbReference>
<dbReference type="InterPro" id="IPR000150">
    <property type="entry name" value="Cof"/>
</dbReference>
<organism evidence="1 2">
    <name type="scientific">Sphingomonas aerophila</name>
    <dbReference type="NCBI Taxonomy" id="1344948"/>
    <lineage>
        <taxon>Bacteria</taxon>
        <taxon>Pseudomonadati</taxon>
        <taxon>Pseudomonadota</taxon>
        <taxon>Alphaproteobacteria</taxon>
        <taxon>Sphingomonadales</taxon>
        <taxon>Sphingomonadaceae</taxon>
        <taxon>Sphingomonas</taxon>
    </lineage>
</organism>
<dbReference type="CDD" id="cd07516">
    <property type="entry name" value="HAD_Pase"/>
    <property type="match status" value="1"/>
</dbReference>
<dbReference type="NCBIfam" id="TIGR00099">
    <property type="entry name" value="Cof-subfamily"/>
    <property type="match status" value="1"/>
</dbReference>
<dbReference type="EMBL" id="JACIJK010000009">
    <property type="protein sequence ID" value="MBB5716235.1"/>
    <property type="molecule type" value="Genomic_DNA"/>
</dbReference>
<evidence type="ECO:0000313" key="1">
    <source>
        <dbReference type="EMBL" id="MBB5716235.1"/>
    </source>
</evidence>
<dbReference type="InterPro" id="IPR023214">
    <property type="entry name" value="HAD_sf"/>
</dbReference>
<protein>
    <recommendedName>
        <fullName evidence="3">Hydrolase Cof</fullName>
    </recommendedName>
</protein>
<dbReference type="Pfam" id="PF08282">
    <property type="entry name" value="Hydrolase_3"/>
    <property type="match status" value="1"/>
</dbReference>
<evidence type="ECO:0008006" key="3">
    <source>
        <dbReference type="Google" id="ProtNLM"/>
    </source>
</evidence>
<dbReference type="InterPro" id="IPR006379">
    <property type="entry name" value="HAD-SF_hydro_IIB"/>
</dbReference>
<gene>
    <name evidence="1" type="ORF">FHS94_003095</name>
</gene>
<dbReference type="AlphaFoldDB" id="A0A7W9BFD5"/>
<dbReference type="SFLD" id="SFLDG01140">
    <property type="entry name" value="C2.B:_Phosphomannomutase_and_P"/>
    <property type="match status" value="1"/>
</dbReference>
<dbReference type="PANTHER" id="PTHR10000">
    <property type="entry name" value="PHOSPHOSERINE PHOSPHATASE"/>
    <property type="match status" value="1"/>
</dbReference>
<dbReference type="SUPFAM" id="SSF56784">
    <property type="entry name" value="HAD-like"/>
    <property type="match status" value="1"/>
</dbReference>
<keyword evidence="2" id="KW-1185">Reference proteome</keyword>
<accession>A0A7W9BFD5</accession>
<dbReference type="GO" id="GO:0005829">
    <property type="term" value="C:cytosol"/>
    <property type="evidence" value="ECO:0007669"/>
    <property type="project" value="TreeGrafter"/>
</dbReference>
<evidence type="ECO:0000313" key="2">
    <source>
        <dbReference type="Proteomes" id="UP000546200"/>
    </source>
</evidence>
<dbReference type="GO" id="GO:0016791">
    <property type="term" value="F:phosphatase activity"/>
    <property type="evidence" value="ECO:0007669"/>
    <property type="project" value="TreeGrafter"/>
</dbReference>
<proteinExistence type="predicted"/>
<sequence length="273" mass="28831">MSQPIRLLVSDVDGTLVDKDKHLTAVTTDAVARLVAAGVGFTIISARPRSGVQPLADTLGIDAPIAAFNGGLIFRRDGTIEEHHVLPREAVEQALALAADEPVDIWVFADDQWHASADQGVHADHERVAANQEPMVTADFTALVERVDKITFVSDDPPVLARLLERCKAAFGGLATIAQSQTYYLDVTATAANKGDGLIALANAFDVPIDAVAAIGDQFNDVPMLERAGTSIAMGNAPDGVRAVADYGTRANDQDGVAFAIDAIILPRKGITE</sequence>
<reference evidence="1 2" key="1">
    <citation type="submission" date="2020-08" db="EMBL/GenBank/DDBJ databases">
        <title>Genomic Encyclopedia of Type Strains, Phase IV (KMG-IV): sequencing the most valuable type-strain genomes for metagenomic binning, comparative biology and taxonomic classification.</title>
        <authorList>
            <person name="Goeker M."/>
        </authorList>
    </citation>
    <scope>NUCLEOTIDE SEQUENCE [LARGE SCALE GENOMIC DNA]</scope>
    <source>
        <strain evidence="1 2">DSM 100044</strain>
    </source>
</reference>
<dbReference type="InterPro" id="IPR036412">
    <property type="entry name" value="HAD-like_sf"/>
</dbReference>
<dbReference type="PROSITE" id="PS01229">
    <property type="entry name" value="COF_2"/>
    <property type="match status" value="1"/>
</dbReference>
<name>A0A7W9BFD5_9SPHN</name>
<dbReference type="SFLD" id="SFLDS00003">
    <property type="entry name" value="Haloacid_Dehalogenase"/>
    <property type="match status" value="1"/>
</dbReference>
<dbReference type="Proteomes" id="UP000546200">
    <property type="component" value="Unassembled WGS sequence"/>
</dbReference>